<name>A0A382MJS9_9ZZZZ</name>
<dbReference type="EMBL" id="UINC01094196">
    <property type="protein sequence ID" value="SVC49234.1"/>
    <property type="molecule type" value="Genomic_DNA"/>
</dbReference>
<protein>
    <submittedName>
        <fullName evidence="1">Uncharacterized protein</fullName>
    </submittedName>
</protein>
<gene>
    <name evidence="1" type="ORF">METZ01_LOCUS302088</name>
</gene>
<reference evidence="1" key="1">
    <citation type="submission" date="2018-05" db="EMBL/GenBank/DDBJ databases">
        <authorList>
            <person name="Lanie J.A."/>
            <person name="Ng W.-L."/>
            <person name="Kazmierczak K.M."/>
            <person name="Andrzejewski T.M."/>
            <person name="Davidsen T.M."/>
            <person name="Wayne K.J."/>
            <person name="Tettelin H."/>
            <person name="Glass J.I."/>
            <person name="Rusch D."/>
            <person name="Podicherti R."/>
            <person name="Tsui H.-C.T."/>
            <person name="Winkler M.E."/>
        </authorList>
    </citation>
    <scope>NUCLEOTIDE SEQUENCE</scope>
</reference>
<sequence>MLELKNLSKEKEGLRFLQNLKKLYFLTNFSFQHIF</sequence>
<proteinExistence type="predicted"/>
<dbReference type="AlphaFoldDB" id="A0A382MJS9"/>
<evidence type="ECO:0000313" key="1">
    <source>
        <dbReference type="EMBL" id="SVC49234.1"/>
    </source>
</evidence>
<organism evidence="1">
    <name type="scientific">marine metagenome</name>
    <dbReference type="NCBI Taxonomy" id="408172"/>
    <lineage>
        <taxon>unclassified sequences</taxon>
        <taxon>metagenomes</taxon>
        <taxon>ecological metagenomes</taxon>
    </lineage>
</organism>
<accession>A0A382MJS9</accession>